<dbReference type="RefSeq" id="WP_411915478.1">
    <property type="nucleotide sequence ID" value="NZ_BAAFSF010000001.1"/>
</dbReference>
<reference evidence="6 7" key="1">
    <citation type="journal article" date="2025" name="Int. J. Syst. Evol. Microbiol.">
        <title>Desulfovibrio falkowii sp. nov., Porphyromonas miyakawae sp. nov., Mediterraneibacter flintii sp. nov. and Owariibacterium komagatae gen. nov., sp. nov., isolated from human faeces.</title>
        <authorList>
            <person name="Hamaguchi T."/>
            <person name="Ohara M."/>
            <person name="Hisatomi A."/>
            <person name="Sekiguchi K."/>
            <person name="Takeda J.I."/>
            <person name="Ueyama J."/>
            <person name="Ito M."/>
            <person name="Nishiwaki H."/>
            <person name="Ogi T."/>
            <person name="Hirayama M."/>
            <person name="Ohkuma M."/>
            <person name="Sakamoto M."/>
            <person name="Ohno K."/>
        </authorList>
    </citation>
    <scope>NUCLEOTIDE SEQUENCE [LARGE SCALE GENOMIC DNA]</scope>
    <source>
        <strain evidence="6 7">13CB11C</strain>
    </source>
</reference>
<evidence type="ECO:0000256" key="4">
    <source>
        <dbReference type="ARBA" id="ARBA00023026"/>
    </source>
</evidence>
<dbReference type="CDD" id="cd13120">
    <property type="entry name" value="BF2867_like_N"/>
    <property type="match status" value="1"/>
</dbReference>
<evidence type="ECO:0000313" key="6">
    <source>
        <dbReference type="EMBL" id="GAB1251675.1"/>
    </source>
</evidence>
<comment type="similarity">
    <text evidence="1">Belongs to the peptidase C25 family.</text>
</comment>
<comment type="caution">
    <text evidence="6">The sequence shown here is derived from an EMBL/GenBank/DDBJ whole genome shotgun (WGS) entry which is preliminary data.</text>
</comment>
<keyword evidence="4" id="KW-0843">Virulence</keyword>
<dbReference type="CDD" id="cd13121">
    <property type="entry name" value="BF2867_like_C"/>
    <property type="match status" value="1"/>
</dbReference>
<evidence type="ECO:0000313" key="7">
    <source>
        <dbReference type="Proteomes" id="UP001628220"/>
    </source>
</evidence>
<keyword evidence="3" id="KW-0378">Hydrolase</keyword>
<keyword evidence="3" id="KW-0788">Thiol protease</keyword>
<dbReference type="CDD" id="cd14948">
    <property type="entry name" value="BACON"/>
    <property type="match status" value="1"/>
</dbReference>
<dbReference type="Proteomes" id="UP001628220">
    <property type="component" value="Unassembled WGS sequence"/>
</dbReference>
<keyword evidence="7" id="KW-1185">Reference proteome</keyword>
<proteinExistence type="inferred from homology"/>
<accession>A0ABQ0E1S8</accession>
<dbReference type="InterPro" id="IPR025049">
    <property type="entry name" value="Mfa-like_1"/>
</dbReference>
<name>A0ABQ0E1S8_9PORP</name>
<dbReference type="Pfam" id="PF13149">
    <property type="entry name" value="Mfa_like_1"/>
    <property type="match status" value="1"/>
</dbReference>
<dbReference type="Gene3D" id="2.60.40.10">
    <property type="entry name" value="Immunoglobulins"/>
    <property type="match status" value="1"/>
</dbReference>
<organism evidence="6 7">
    <name type="scientific">Porphyromonas miyakawae</name>
    <dbReference type="NCBI Taxonomy" id="3137470"/>
    <lineage>
        <taxon>Bacteria</taxon>
        <taxon>Pseudomonadati</taxon>
        <taxon>Bacteroidota</taxon>
        <taxon>Bacteroidia</taxon>
        <taxon>Bacteroidales</taxon>
        <taxon>Porphyromonadaceae</taxon>
        <taxon>Porphyromonas</taxon>
    </lineage>
</organism>
<evidence type="ECO:0000256" key="1">
    <source>
        <dbReference type="ARBA" id="ARBA00006067"/>
    </source>
</evidence>
<keyword evidence="2" id="KW-0645">Protease</keyword>
<dbReference type="InterPro" id="IPR024361">
    <property type="entry name" value="BACON"/>
</dbReference>
<dbReference type="InterPro" id="IPR013783">
    <property type="entry name" value="Ig-like_fold"/>
</dbReference>
<sequence>MMKSFFRTSLTALAVVAAFSSCNSDKGVCPRDTIMVGDQPITLSSNIRTNPLKAYDATWEANDKIGVYMVASGVALDQATPEQLYADNKVYTTATGGDGTQQFKAATDADKMFFPKNEAKVDFIAFWPQATPVSADRTITINTAGEQPGLDLLYSNNLKEKNSTATIGQLVLTFRHVLSAVRIELRDEANNPLPGATIKVEGFNTKGTFALANGSFSNINTQADMNLSESTKTPAQFNAYVLPQTLSDGKIIATIASKQYSYTIPANTEFVDGKRISFVLKLQGESLIEVPGLNGTITDWNDVEPINGELTPDEATSSTLTITGIQAGETIEVGAEAATKNYPVVTNAASWTVQSSNESAVVATKEGENLKLDIKANTTATERTAIITITYTVATKTRGEESKTFTFTVKQAGKSEEPNKELDGGLAAILAKYPGAGTVTEDVTIRVVRISGKDNMNSLSNLYLGDSKAGVMVRLKEKATKEMNESIPMNKIISINLKDKSFTLYNSTQQLSLSINDLVITDEEFVLKPIVFDTPEELLARRTEMNNRLVTLRDVQFSGWKEGSVYNPMPDKGTFHGKLEKSEADGASGISAETSKFAPWKSDARPGGNGSITGVFVASGSFNNIWYRTLDDIQFTGARK</sequence>
<dbReference type="InterPro" id="IPR042278">
    <property type="entry name" value="Mfa-like_1_N"/>
</dbReference>
<feature type="domain" description="DUF5689" evidence="5">
    <location>
        <begin position="428"/>
        <end position="633"/>
    </location>
</feature>
<dbReference type="Gene3D" id="2.60.40.2620">
    <property type="entry name" value="Fimbrillin-like"/>
    <property type="match status" value="1"/>
</dbReference>
<dbReference type="EMBL" id="BAAFSF010000001">
    <property type="protein sequence ID" value="GAB1251675.1"/>
    <property type="molecule type" value="Genomic_DNA"/>
</dbReference>
<protein>
    <recommendedName>
        <fullName evidence="5">DUF5689 domain-containing protein</fullName>
    </recommendedName>
</protein>
<gene>
    <name evidence="6" type="ORF">Tsumi_07790</name>
</gene>
<dbReference type="Pfam" id="PF18942">
    <property type="entry name" value="DUF5689"/>
    <property type="match status" value="1"/>
</dbReference>
<dbReference type="Gene3D" id="2.60.40.2630">
    <property type="match status" value="1"/>
</dbReference>
<evidence type="ECO:0000259" key="5">
    <source>
        <dbReference type="Pfam" id="PF18942"/>
    </source>
</evidence>
<dbReference type="PROSITE" id="PS51257">
    <property type="entry name" value="PROKAR_LIPOPROTEIN"/>
    <property type="match status" value="1"/>
</dbReference>
<dbReference type="InterPro" id="IPR043744">
    <property type="entry name" value="DUF5689"/>
</dbReference>
<evidence type="ECO:0000256" key="2">
    <source>
        <dbReference type="ARBA" id="ARBA00022670"/>
    </source>
</evidence>
<evidence type="ECO:0000256" key="3">
    <source>
        <dbReference type="ARBA" id="ARBA00022807"/>
    </source>
</evidence>